<dbReference type="EMBL" id="JAIWYP010000009">
    <property type="protein sequence ID" value="KAH3776904.1"/>
    <property type="molecule type" value="Genomic_DNA"/>
</dbReference>
<reference evidence="2" key="1">
    <citation type="journal article" date="2019" name="bioRxiv">
        <title>The Genome of the Zebra Mussel, Dreissena polymorpha: A Resource for Invasive Species Research.</title>
        <authorList>
            <person name="McCartney M.A."/>
            <person name="Auch B."/>
            <person name="Kono T."/>
            <person name="Mallez S."/>
            <person name="Zhang Y."/>
            <person name="Obille A."/>
            <person name="Becker A."/>
            <person name="Abrahante J.E."/>
            <person name="Garbe J."/>
            <person name="Badalamenti J.P."/>
            <person name="Herman A."/>
            <person name="Mangelson H."/>
            <person name="Liachko I."/>
            <person name="Sullivan S."/>
            <person name="Sone E.D."/>
            <person name="Koren S."/>
            <person name="Silverstein K.A.T."/>
            <person name="Beckman K.B."/>
            <person name="Gohl D.M."/>
        </authorList>
    </citation>
    <scope>NUCLEOTIDE SEQUENCE</scope>
    <source>
        <strain evidence="2">Duluth1</strain>
        <tissue evidence="2">Whole animal</tissue>
    </source>
</reference>
<sequence length="51" mass="5729">MQATNQAMQATNQAMQATNQAMQATKSGNQSGNENVYLNEKHKDYVYHILI</sequence>
<evidence type="ECO:0000313" key="3">
    <source>
        <dbReference type="Proteomes" id="UP000828390"/>
    </source>
</evidence>
<dbReference type="Proteomes" id="UP000828390">
    <property type="component" value="Unassembled WGS sequence"/>
</dbReference>
<feature type="compositionally biased region" description="Low complexity" evidence="1">
    <location>
        <begin position="1"/>
        <end position="25"/>
    </location>
</feature>
<feature type="compositionally biased region" description="Polar residues" evidence="1">
    <location>
        <begin position="26"/>
        <end position="36"/>
    </location>
</feature>
<organism evidence="2 3">
    <name type="scientific">Dreissena polymorpha</name>
    <name type="common">Zebra mussel</name>
    <name type="synonym">Mytilus polymorpha</name>
    <dbReference type="NCBI Taxonomy" id="45954"/>
    <lineage>
        <taxon>Eukaryota</taxon>
        <taxon>Metazoa</taxon>
        <taxon>Spiralia</taxon>
        <taxon>Lophotrochozoa</taxon>
        <taxon>Mollusca</taxon>
        <taxon>Bivalvia</taxon>
        <taxon>Autobranchia</taxon>
        <taxon>Heteroconchia</taxon>
        <taxon>Euheterodonta</taxon>
        <taxon>Imparidentia</taxon>
        <taxon>Neoheterodontei</taxon>
        <taxon>Myida</taxon>
        <taxon>Dreissenoidea</taxon>
        <taxon>Dreissenidae</taxon>
        <taxon>Dreissena</taxon>
    </lineage>
</organism>
<evidence type="ECO:0000256" key="1">
    <source>
        <dbReference type="SAM" id="MobiDB-lite"/>
    </source>
</evidence>
<protein>
    <submittedName>
        <fullName evidence="2">Uncharacterized protein</fullName>
    </submittedName>
</protein>
<reference evidence="2" key="2">
    <citation type="submission" date="2020-11" db="EMBL/GenBank/DDBJ databases">
        <authorList>
            <person name="McCartney M.A."/>
            <person name="Auch B."/>
            <person name="Kono T."/>
            <person name="Mallez S."/>
            <person name="Becker A."/>
            <person name="Gohl D.M."/>
            <person name="Silverstein K.A.T."/>
            <person name="Koren S."/>
            <person name="Bechman K.B."/>
            <person name="Herman A."/>
            <person name="Abrahante J.E."/>
            <person name="Garbe J."/>
        </authorList>
    </citation>
    <scope>NUCLEOTIDE SEQUENCE</scope>
    <source>
        <strain evidence="2">Duluth1</strain>
        <tissue evidence="2">Whole animal</tissue>
    </source>
</reference>
<comment type="caution">
    <text evidence="2">The sequence shown here is derived from an EMBL/GenBank/DDBJ whole genome shotgun (WGS) entry which is preliminary data.</text>
</comment>
<accession>A0A9D4EAE6</accession>
<keyword evidence="3" id="KW-1185">Reference proteome</keyword>
<feature type="region of interest" description="Disordered" evidence="1">
    <location>
        <begin position="1"/>
        <end position="36"/>
    </location>
</feature>
<proteinExistence type="predicted"/>
<evidence type="ECO:0000313" key="2">
    <source>
        <dbReference type="EMBL" id="KAH3776904.1"/>
    </source>
</evidence>
<gene>
    <name evidence="2" type="ORF">DPMN_178338</name>
</gene>
<dbReference type="AlphaFoldDB" id="A0A9D4EAE6"/>
<name>A0A9D4EAE6_DREPO</name>